<dbReference type="Pfam" id="PF02779">
    <property type="entry name" value="Transket_pyr"/>
    <property type="match status" value="1"/>
</dbReference>
<sequence length="215" mass="23647">MTLVNARFLSRLVYGMKLLPSQRCQLGYSAYVSKRHSSGFVYVPDTAPSEFGETTRLNLCQSITSAMDIAMERDPTAIIFGEDVAFGGVFRCTVGLKEKYGGDRVFNTPLSEQGIVGFAIGAATTGATTIAEIQFADYIFPAFDQRGISNEIDGMKDDASYEDSLGEGVAKTEDVAYNDGYGDYYDDSLVISEILDYDWASFFTDDDNDSYFDGF</sequence>
<dbReference type="InterPro" id="IPR029061">
    <property type="entry name" value="THDP-binding"/>
</dbReference>
<keyword evidence="6" id="KW-1185">Reference proteome</keyword>
<dbReference type="AlphaFoldDB" id="A0AAD9K011"/>
<feature type="domain" description="Transketolase-like pyrimidine-binding" evidence="4">
    <location>
        <begin position="57"/>
        <end position="211"/>
    </location>
</feature>
<accession>A0AAD9K011</accession>
<comment type="cofactor">
    <cofactor evidence="1">
        <name>thiamine diphosphate</name>
        <dbReference type="ChEBI" id="CHEBI:58937"/>
    </cofactor>
</comment>
<dbReference type="SMART" id="SM00861">
    <property type="entry name" value="Transket_pyr"/>
    <property type="match status" value="1"/>
</dbReference>
<dbReference type="PANTHER" id="PTHR42980">
    <property type="entry name" value="2-OXOISOVALERATE DEHYDROGENASE SUBUNIT BETA-RELATED"/>
    <property type="match status" value="1"/>
</dbReference>
<evidence type="ECO:0000313" key="6">
    <source>
        <dbReference type="Proteomes" id="UP001208570"/>
    </source>
</evidence>
<protein>
    <recommendedName>
        <fullName evidence="4">Transketolase-like pyrimidine-binding domain-containing protein</fullName>
    </recommendedName>
</protein>
<keyword evidence="2" id="KW-0560">Oxidoreductase</keyword>
<evidence type="ECO:0000259" key="4">
    <source>
        <dbReference type="SMART" id="SM00861"/>
    </source>
</evidence>
<gene>
    <name evidence="5" type="ORF">LSH36_100g11004</name>
</gene>
<evidence type="ECO:0000256" key="3">
    <source>
        <dbReference type="ARBA" id="ARBA00051764"/>
    </source>
</evidence>
<name>A0AAD9K011_9ANNE</name>
<comment type="caution">
    <text evidence="5">The sequence shown here is derived from an EMBL/GenBank/DDBJ whole genome shotgun (WGS) entry which is preliminary data.</text>
</comment>
<dbReference type="PANTHER" id="PTHR42980:SF1">
    <property type="entry name" value="2-OXOISOVALERATE DEHYDROGENASE SUBUNIT BETA, MITOCHONDRIAL"/>
    <property type="match status" value="1"/>
</dbReference>
<evidence type="ECO:0000256" key="2">
    <source>
        <dbReference type="ARBA" id="ARBA00023002"/>
    </source>
</evidence>
<organism evidence="5 6">
    <name type="scientific">Paralvinella palmiformis</name>
    <dbReference type="NCBI Taxonomy" id="53620"/>
    <lineage>
        <taxon>Eukaryota</taxon>
        <taxon>Metazoa</taxon>
        <taxon>Spiralia</taxon>
        <taxon>Lophotrochozoa</taxon>
        <taxon>Annelida</taxon>
        <taxon>Polychaeta</taxon>
        <taxon>Sedentaria</taxon>
        <taxon>Canalipalpata</taxon>
        <taxon>Terebellida</taxon>
        <taxon>Terebelliformia</taxon>
        <taxon>Alvinellidae</taxon>
        <taxon>Paralvinella</taxon>
    </lineage>
</organism>
<dbReference type="GO" id="GO:0009083">
    <property type="term" value="P:branched-chain amino acid catabolic process"/>
    <property type="evidence" value="ECO:0007669"/>
    <property type="project" value="TreeGrafter"/>
</dbReference>
<dbReference type="Proteomes" id="UP001208570">
    <property type="component" value="Unassembled WGS sequence"/>
</dbReference>
<reference evidence="5" key="1">
    <citation type="journal article" date="2023" name="Mol. Biol. Evol.">
        <title>Third-Generation Sequencing Reveals the Adaptive Role of the Epigenome in Three Deep-Sea Polychaetes.</title>
        <authorList>
            <person name="Perez M."/>
            <person name="Aroh O."/>
            <person name="Sun Y."/>
            <person name="Lan Y."/>
            <person name="Juniper S.K."/>
            <person name="Young C.R."/>
            <person name="Angers B."/>
            <person name="Qian P.Y."/>
        </authorList>
    </citation>
    <scope>NUCLEOTIDE SEQUENCE</scope>
    <source>
        <strain evidence="5">P08H-3</strain>
    </source>
</reference>
<comment type="catalytic activity">
    <reaction evidence="3">
        <text>N(6)-[(R)-lipoyl]-L-lysyl-[protein] + 3-methyl-2-oxobutanoate + H(+) = N(6)-[(R)-S(8)-2-methylpropanoyldihydrolipoyl]-L-lysyl-[protein] + CO2</text>
        <dbReference type="Rhea" id="RHEA:13457"/>
        <dbReference type="Rhea" id="RHEA-COMP:10474"/>
        <dbReference type="Rhea" id="RHEA-COMP:10497"/>
        <dbReference type="ChEBI" id="CHEBI:11851"/>
        <dbReference type="ChEBI" id="CHEBI:15378"/>
        <dbReference type="ChEBI" id="CHEBI:16526"/>
        <dbReference type="ChEBI" id="CHEBI:83099"/>
        <dbReference type="ChEBI" id="CHEBI:83142"/>
        <dbReference type="EC" id="1.2.4.4"/>
    </reaction>
    <physiologicalReaction direction="left-to-right" evidence="3">
        <dbReference type="Rhea" id="RHEA:13458"/>
    </physiologicalReaction>
</comment>
<dbReference type="SUPFAM" id="SSF52518">
    <property type="entry name" value="Thiamin diphosphate-binding fold (THDP-binding)"/>
    <property type="match status" value="1"/>
</dbReference>
<dbReference type="GO" id="GO:0007584">
    <property type="term" value="P:response to nutrient"/>
    <property type="evidence" value="ECO:0007669"/>
    <property type="project" value="TreeGrafter"/>
</dbReference>
<dbReference type="InterPro" id="IPR005475">
    <property type="entry name" value="Transketolase-like_Pyr-bd"/>
</dbReference>
<evidence type="ECO:0000256" key="1">
    <source>
        <dbReference type="ARBA" id="ARBA00001964"/>
    </source>
</evidence>
<proteinExistence type="predicted"/>
<dbReference type="Gene3D" id="3.40.50.970">
    <property type="match status" value="1"/>
</dbReference>
<evidence type="ECO:0000313" key="5">
    <source>
        <dbReference type="EMBL" id="KAK2162361.1"/>
    </source>
</evidence>
<dbReference type="GO" id="GO:0003863">
    <property type="term" value="F:branched-chain 2-oxo acid dehydrogenase activity"/>
    <property type="evidence" value="ECO:0007669"/>
    <property type="project" value="UniProtKB-EC"/>
</dbReference>
<dbReference type="EMBL" id="JAODUP010000100">
    <property type="protein sequence ID" value="KAK2162361.1"/>
    <property type="molecule type" value="Genomic_DNA"/>
</dbReference>